<dbReference type="RefSeq" id="WP_142636391.1">
    <property type="nucleotide sequence ID" value="NZ_CANMDC010000003.1"/>
</dbReference>
<evidence type="ECO:0000313" key="3">
    <source>
        <dbReference type="Proteomes" id="UP000319555"/>
    </source>
</evidence>
<keyword evidence="1" id="KW-1133">Transmembrane helix</keyword>
<dbReference type="Proteomes" id="UP000319555">
    <property type="component" value="Unassembled WGS sequence"/>
</dbReference>
<feature type="transmembrane region" description="Helical" evidence="1">
    <location>
        <begin position="395"/>
        <end position="413"/>
    </location>
</feature>
<dbReference type="EMBL" id="FXTE01000003">
    <property type="protein sequence ID" value="SMO62697.1"/>
    <property type="molecule type" value="Genomic_DNA"/>
</dbReference>
<organism evidence="2 3">
    <name type="scientific">Ruegeria faecimaris</name>
    <dbReference type="NCBI Taxonomy" id="686389"/>
    <lineage>
        <taxon>Bacteria</taxon>
        <taxon>Pseudomonadati</taxon>
        <taxon>Pseudomonadota</taxon>
        <taxon>Alphaproteobacteria</taxon>
        <taxon>Rhodobacterales</taxon>
        <taxon>Roseobacteraceae</taxon>
        <taxon>Ruegeria</taxon>
    </lineage>
</organism>
<protein>
    <submittedName>
        <fullName evidence="2">Uncharacterized protein</fullName>
    </submittedName>
</protein>
<evidence type="ECO:0000256" key="1">
    <source>
        <dbReference type="SAM" id="Phobius"/>
    </source>
</evidence>
<keyword evidence="3" id="KW-1185">Reference proteome</keyword>
<dbReference type="AlphaFoldDB" id="A0A521CT86"/>
<keyword evidence="1" id="KW-0472">Membrane</keyword>
<feature type="transmembrane region" description="Helical" evidence="1">
    <location>
        <begin position="238"/>
        <end position="257"/>
    </location>
</feature>
<proteinExistence type="predicted"/>
<dbReference type="OrthoDB" id="228033at2"/>
<accession>A0A521CT86</accession>
<reference evidence="2 3" key="1">
    <citation type="submission" date="2017-05" db="EMBL/GenBank/DDBJ databases">
        <authorList>
            <person name="Varghese N."/>
            <person name="Submissions S."/>
        </authorList>
    </citation>
    <scope>NUCLEOTIDE SEQUENCE [LARGE SCALE GENOMIC DNA]</scope>
    <source>
        <strain evidence="2 3">DSM 28009</strain>
    </source>
</reference>
<evidence type="ECO:0000313" key="2">
    <source>
        <dbReference type="EMBL" id="SMO62697.1"/>
    </source>
</evidence>
<sequence>MTRDPSLLSINCTCCGAGLDVLGGGRVIVQICSYCGAELDAQNNYRTLRQFKDQKRPETPLSIGMSGSLYGAEFTIIGLIEHAERWGGRVYQWIDHQLYSPTHGYAWLTLEAGHLVFSRRYRGSAWMSERWVETAESPPSVTIEDGRFVYYETTTSAVTYVEGEFTWPPSLGEKTTTISAMSDTAMLGFSTTGSERETYRSFYVSKQQAEAAFGVSLNLNPHRVHPLQPFIEGPNYRFLLVVSFVFTILCLVMAVSFSQRSGERAIERQALKRGDFPAEITIPLEADSQLTRVSFSGNVKNSWIYLDIELLDPEGEPVFEAGRTIEYYTGRDSEGSWSEGSKFASLTFRPDRTGDYTLVLDVPEQGLWTGSGVGHVPGQPFSQLQVSVKTGLSSGLWTFALAGVFGALFLFQFGRKWLHQRARWSGTDWVNED</sequence>
<gene>
    <name evidence="2" type="ORF">SAMN06265380_103228</name>
</gene>
<name>A0A521CT86_9RHOB</name>
<keyword evidence="1" id="KW-0812">Transmembrane</keyword>